<proteinExistence type="predicted"/>
<accession>A0AAD4L959</accession>
<dbReference type="Gene3D" id="3.40.50.300">
    <property type="entry name" value="P-loop containing nucleotide triphosphate hydrolases"/>
    <property type="match status" value="1"/>
</dbReference>
<evidence type="ECO:0000313" key="3">
    <source>
        <dbReference type="Proteomes" id="UP001201163"/>
    </source>
</evidence>
<sequence length="275" mass="31455">MGNKHSKLHHKSSKINVRSDGITSISDSSRPNTGSPINANKSHRQLPKIKFRVLIVGRADAGKTSILQRVCDTTDSPVVFRGNEEVQLDPSMDRGENSIEDELVFSNHDNYIFHDSCGFEAGSNDELAIVQEFIRQRSGQRQLQDRLHAIWFCIPMDNQRPELDLRYFKDICPDRNVPVIAVFTKYDQFLRNVKMHLEDYGHTDNVSDEAERQFKEHYLRHLDDGVRFVRLEKMHRPETRCNALLEKTAEALNEDVGTLMPSAAQRDLGPSINVA</sequence>
<comment type="caution">
    <text evidence="2">The sequence shown here is derived from an EMBL/GenBank/DDBJ whole genome shotgun (WGS) entry which is preliminary data.</text>
</comment>
<protein>
    <submittedName>
        <fullName evidence="2">GTP-binding protein</fullName>
    </submittedName>
</protein>
<dbReference type="Proteomes" id="UP001201163">
    <property type="component" value="Unassembled WGS sequence"/>
</dbReference>
<feature type="region of interest" description="Disordered" evidence="1">
    <location>
        <begin position="1"/>
        <end position="42"/>
    </location>
</feature>
<feature type="compositionally biased region" description="Basic residues" evidence="1">
    <location>
        <begin position="1"/>
        <end position="13"/>
    </location>
</feature>
<keyword evidence="3" id="KW-1185">Reference proteome</keyword>
<dbReference type="EMBL" id="JAKELL010000090">
    <property type="protein sequence ID" value="KAH8983284.1"/>
    <property type="molecule type" value="Genomic_DNA"/>
</dbReference>
<dbReference type="InterPro" id="IPR027417">
    <property type="entry name" value="P-loop_NTPase"/>
</dbReference>
<organism evidence="2 3">
    <name type="scientific">Lactarius akahatsu</name>
    <dbReference type="NCBI Taxonomy" id="416441"/>
    <lineage>
        <taxon>Eukaryota</taxon>
        <taxon>Fungi</taxon>
        <taxon>Dikarya</taxon>
        <taxon>Basidiomycota</taxon>
        <taxon>Agaricomycotina</taxon>
        <taxon>Agaricomycetes</taxon>
        <taxon>Russulales</taxon>
        <taxon>Russulaceae</taxon>
        <taxon>Lactarius</taxon>
    </lineage>
</organism>
<dbReference type="AlphaFoldDB" id="A0AAD4L959"/>
<gene>
    <name evidence="2" type="ORF">EDB92DRAFT_1951689</name>
</gene>
<dbReference type="CDD" id="cd00882">
    <property type="entry name" value="Ras_like_GTPase"/>
    <property type="match status" value="1"/>
</dbReference>
<dbReference type="SUPFAM" id="SSF52540">
    <property type="entry name" value="P-loop containing nucleoside triphosphate hydrolases"/>
    <property type="match status" value="1"/>
</dbReference>
<feature type="compositionally biased region" description="Polar residues" evidence="1">
    <location>
        <begin position="21"/>
        <end position="40"/>
    </location>
</feature>
<evidence type="ECO:0000256" key="1">
    <source>
        <dbReference type="SAM" id="MobiDB-lite"/>
    </source>
</evidence>
<name>A0AAD4L959_9AGAM</name>
<evidence type="ECO:0000313" key="2">
    <source>
        <dbReference type="EMBL" id="KAH8983284.1"/>
    </source>
</evidence>
<reference evidence="2" key="1">
    <citation type="submission" date="2022-01" db="EMBL/GenBank/DDBJ databases">
        <title>Comparative genomics reveals a dynamic genome evolution in the ectomycorrhizal milk-cap (Lactarius) mushrooms.</title>
        <authorList>
            <consortium name="DOE Joint Genome Institute"/>
            <person name="Lebreton A."/>
            <person name="Tang N."/>
            <person name="Kuo A."/>
            <person name="LaButti K."/>
            <person name="Drula E."/>
            <person name="Barry K."/>
            <person name="Clum A."/>
            <person name="Lipzen A."/>
            <person name="Mousain D."/>
            <person name="Ng V."/>
            <person name="Wang R."/>
            <person name="Wang X."/>
            <person name="Dai Y."/>
            <person name="Henrissat B."/>
            <person name="Grigoriev I.V."/>
            <person name="Guerin-Laguette A."/>
            <person name="Yu F."/>
            <person name="Martin F.M."/>
        </authorList>
    </citation>
    <scope>NUCLEOTIDE SEQUENCE</scope>
    <source>
        <strain evidence="2">QP</strain>
    </source>
</reference>